<keyword evidence="4 6" id="KW-1133">Transmembrane helix</keyword>
<dbReference type="EMBL" id="JABCRI010000005">
    <property type="protein sequence ID" value="KAF8406266.1"/>
    <property type="molecule type" value="Genomic_DNA"/>
</dbReference>
<dbReference type="OrthoDB" id="567788at2759"/>
<dbReference type="InterPro" id="IPR003388">
    <property type="entry name" value="Reticulon"/>
</dbReference>
<feature type="transmembrane region" description="Helical" evidence="6">
    <location>
        <begin position="66"/>
        <end position="85"/>
    </location>
</feature>
<dbReference type="InterPro" id="IPR045064">
    <property type="entry name" value="Reticulon-like"/>
</dbReference>
<evidence type="ECO:0000256" key="7">
    <source>
        <dbReference type="SAM" id="MobiDB-lite"/>
    </source>
</evidence>
<comment type="caution">
    <text evidence="9">The sequence shown here is derived from an EMBL/GenBank/DDBJ whole genome shotgun (WGS) entry which is preliminary data.</text>
</comment>
<comment type="subcellular location">
    <subcellularLocation>
        <location evidence="1 6">Endoplasmic reticulum membrane</location>
        <topology evidence="1 6">Multi-pass membrane protein</topology>
    </subcellularLocation>
</comment>
<dbReference type="PANTHER" id="PTHR10994">
    <property type="entry name" value="RETICULON"/>
    <property type="match status" value="1"/>
</dbReference>
<accession>A0A834ZMB8</accession>
<evidence type="ECO:0000313" key="9">
    <source>
        <dbReference type="EMBL" id="KAF8406266.1"/>
    </source>
</evidence>
<feature type="domain" description="Reticulon" evidence="8">
    <location>
        <begin position="33"/>
        <end position="171"/>
    </location>
</feature>
<evidence type="ECO:0000259" key="8">
    <source>
        <dbReference type="PROSITE" id="PS50845"/>
    </source>
</evidence>
<evidence type="ECO:0000256" key="1">
    <source>
        <dbReference type="ARBA" id="ARBA00004477"/>
    </source>
</evidence>
<sequence length="267" mass="28686">MGDDDLDFTSARKKDSSLPNRKSVHQSLGGGAVADVLLWKRWSGGAFLLVAASAMWFLFERAGYSFLSLIANVLLLLVVILFFWAKSASLLNRPLPPIPNMGVSEEFVGKGVNSVGIWINRVLAVASEIYLEGNVKLFFQVVLGLWIISCIGSLFNFLTLVYIVLTAASSLSTGAMADPTPTSRTPAIISTAPLHLNSTIPRSTTTTVPRALVSSSFLLSAQNLKGDDTDSGDRQSSLTALHLNSAFVCHCQSWHVLGEHHGGGRPS</sequence>
<evidence type="ECO:0000256" key="3">
    <source>
        <dbReference type="ARBA" id="ARBA00022824"/>
    </source>
</evidence>
<evidence type="ECO:0000256" key="4">
    <source>
        <dbReference type="ARBA" id="ARBA00022989"/>
    </source>
</evidence>
<dbReference type="PROSITE" id="PS50845">
    <property type="entry name" value="RETICULON"/>
    <property type="match status" value="1"/>
</dbReference>
<name>A0A834ZMB8_TETSI</name>
<dbReference type="PANTHER" id="PTHR10994:SF154">
    <property type="entry name" value="RETICULON-LIKE PROTEIN B11"/>
    <property type="match status" value="1"/>
</dbReference>
<keyword evidence="2 6" id="KW-0812">Transmembrane</keyword>
<evidence type="ECO:0000256" key="2">
    <source>
        <dbReference type="ARBA" id="ARBA00022692"/>
    </source>
</evidence>
<feature type="transmembrane region" description="Helical" evidence="6">
    <location>
        <begin position="42"/>
        <end position="59"/>
    </location>
</feature>
<proteinExistence type="predicted"/>
<keyword evidence="5 6" id="KW-0472">Membrane</keyword>
<keyword evidence="3 6" id="KW-0256">Endoplasmic reticulum</keyword>
<evidence type="ECO:0000313" key="10">
    <source>
        <dbReference type="Proteomes" id="UP000655225"/>
    </source>
</evidence>
<dbReference type="AlphaFoldDB" id="A0A834ZMB8"/>
<dbReference type="GO" id="GO:0009617">
    <property type="term" value="P:response to bacterium"/>
    <property type="evidence" value="ECO:0007669"/>
    <property type="project" value="InterPro"/>
</dbReference>
<evidence type="ECO:0000256" key="6">
    <source>
        <dbReference type="RuleBase" id="RU363132"/>
    </source>
</evidence>
<reference evidence="9 10" key="1">
    <citation type="submission" date="2020-04" db="EMBL/GenBank/DDBJ databases">
        <title>Plant Genome Project.</title>
        <authorList>
            <person name="Zhang R.-G."/>
        </authorList>
    </citation>
    <scope>NUCLEOTIDE SEQUENCE [LARGE SCALE GENOMIC DNA]</scope>
    <source>
        <strain evidence="9">YNK0</strain>
        <tissue evidence="9">Leaf</tissue>
    </source>
</reference>
<protein>
    <recommendedName>
        <fullName evidence="6">Reticulon-like protein</fullName>
    </recommendedName>
</protein>
<dbReference type="Proteomes" id="UP000655225">
    <property type="component" value="Unassembled WGS sequence"/>
</dbReference>
<gene>
    <name evidence="9" type="ORF">HHK36_008351</name>
</gene>
<feature type="transmembrane region" description="Helical" evidence="6">
    <location>
        <begin position="137"/>
        <end position="165"/>
    </location>
</feature>
<evidence type="ECO:0000256" key="5">
    <source>
        <dbReference type="ARBA" id="ARBA00023136"/>
    </source>
</evidence>
<organism evidence="9 10">
    <name type="scientific">Tetracentron sinense</name>
    <name type="common">Spur-leaf</name>
    <dbReference type="NCBI Taxonomy" id="13715"/>
    <lineage>
        <taxon>Eukaryota</taxon>
        <taxon>Viridiplantae</taxon>
        <taxon>Streptophyta</taxon>
        <taxon>Embryophyta</taxon>
        <taxon>Tracheophyta</taxon>
        <taxon>Spermatophyta</taxon>
        <taxon>Magnoliopsida</taxon>
        <taxon>Trochodendrales</taxon>
        <taxon>Trochodendraceae</taxon>
        <taxon>Tetracentron</taxon>
    </lineage>
</organism>
<dbReference type="Pfam" id="PF02453">
    <property type="entry name" value="Reticulon"/>
    <property type="match status" value="1"/>
</dbReference>
<feature type="region of interest" description="Disordered" evidence="7">
    <location>
        <begin position="1"/>
        <end position="26"/>
    </location>
</feature>
<keyword evidence="10" id="KW-1185">Reference proteome</keyword>
<dbReference type="GO" id="GO:0005789">
    <property type="term" value="C:endoplasmic reticulum membrane"/>
    <property type="evidence" value="ECO:0007669"/>
    <property type="project" value="UniProtKB-SubCell"/>
</dbReference>